<accession>A0A381NZU9</accession>
<name>A0A381NZU9_9ZZZZ</name>
<evidence type="ECO:0000313" key="1">
    <source>
        <dbReference type="EMBL" id="SUZ60151.1"/>
    </source>
</evidence>
<reference evidence="1" key="1">
    <citation type="submission" date="2018-05" db="EMBL/GenBank/DDBJ databases">
        <authorList>
            <person name="Lanie J.A."/>
            <person name="Ng W.-L."/>
            <person name="Kazmierczak K.M."/>
            <person name="Andrzejewski T.M."/>
            <person name="Davidsen T.M."/>
            <person name="Wayne K.J."/>
            <person name="Tettelin H."/>
            <person name="Glass J.I."/>
            <person name="Rusch D."/>
            <person name="Podicherti R."/>
            <person name="Tsui H.-C.T."/>
            <person name="Winkler M.E."/>
        </authorList>
    </citation>
    <scope>NUCLEOTIDE SEQUENCE</scope>
</reference>
<sequence length="24" mass="2987">MAQIERWRQVSYMQVERERSFGAE</sequence>
<dbReference type="AlphaFoldDB" id="A0A381NZU9"/>
<proteinExistence type="predicted"/>
<gene>
    <name evidence="1" type="ORF">METZ01_LOCUS13005</name>
</gene>
<protein>
    <submittedName>
        <fullName evidence="1">Uncharacterized protein</fullName>
    </submittedName>
</protein>
<organism evidence="1">
    <name type="scientific">marine metagenome</name>
    <dbReference type="NCBI Taxonomy" id="408172"/>
    <lineage>
        <taxon>unclassified sequences</taxon>
        <taxon>metagenomes</taxon>
        <taxon>ecological metagenomes</taxon>
    </lineage>
</organism>
<dbReference type="EMBL" id="UINC01000721">
    <property type="protein sequence ID" value="SUZ60151.1"/>
    <property type="molecule type" value="Genomic_DNA"/>
</dbReference>